<evidence type="ECO:0000313" key="1">
    <source>
        <dbReference type="EMBL" id="KAJ1891493.1"/>
    </source>
</evidence>
<reference evidence="1" key="1">
    <citation type="submission" date="2022-07" db="EMBL/GenBank/DDBJ databases">
        <title>Phylogenomic reconstructions and comparative analyses of Kickxellomycotina fungi.</title>
        <authorList>
            <person name="Reynolds N.K."/>
            <person name="Stajich J.E."/>
            <person name="Barry K."/>
            <person name="Grigoriev I.V."/>
            <person name="Crous P."/>
            <person name="Smith M.E."/>
        </authorList>
    </citation>
    <scope>NUCLEOTIDE SEQUENCE</scope>
    <source>
        <strain evidence="1">Benny 63K</strain>
    </source>
</reference>
<comment type="caution">
    <text evidence="1">The sequence shown here is derived from an EMBL/GenBank/DDBJ whole genome shotgun (WGS) entry which is preliminary data.</text>
</comment>
<organism evidence="1 2">
    <name type="scientific">Kickxella alabastrina</name>
    <dbReference type="NCBI Taxonomy" id="61397"/>
    <lineage>
        <taxon>Eukaryota</taxon>
        <taxon>Fungi</taxon>
        <taxon>Fungi incertae sedis</taxon>
        <taxon>Zoopagomycota</taxon>
        <taxon>Kickxellomycotina</taxon>
        <taxon>Kickxellomycetes</taxon>
        <taxon>Kickxellales</taxon>
        <taxon>Kickxellaceae</taxon>
        <taxon>Kickxella</taxon>
    </lineage>
</organism>
<proteinExistence type="predicted"/>
<dbReference type="Proteomes" id="UP001150581">
    <property type="component" value="Unassembled WGS sequence"/>
</dbReference>
<sequence>MASTTVADCSAQPYCTAPGQKLAYKNQFVVQWNNQLPPLTTESLVTVAVYSIYDPNTPIYQTTGVSNLNGQITLKPDASWFSRYTGNSNATGEDQPIFFAAYLQGNDPPPLSSMLRLQLTATPEQYREIQAVLNPVTTLSNILPEILPSSAPSTASTMASSSSSSSSTNSNSNSNISNINSSSNNSIINISLSKGEESAFTGTMVSDVDTSSANDSMSTNVDPFTSTTTSMVTTSVTVSTQSTLTATPTEPADANAHGRHGLSGGAIAGIVIGSLIGLLLILLLLLLPLYRRRQRRQHLLAKSDEMSAAGTSTSMSAFAGNGRESAATSPLALAAGATGAAATLGFNEKRISPSDLPLLLAGKPNNSFTSHDSSLADQNANQVSATAYQPLTLESPRILMNMPQSTRSRPLEPSPLRSPDPILSSDDARQIGDSFRDALRKPPSSEDDSEEPRGRDSMLQELDDELGEEEDPGWRERVASARMHRELEQEASVIRSVAMRAHGSDYSQSRPATSQSEDSAPSPLSPN</sequence>
<evidence type="ECO:0000313" key="2">
    <source>
        <dbReference type="Proteomes" id="UP001150581"/>
    </source>
</evidence>
<gene>
    <name evidence="1" type="ORF">LPJ66_006888</name>
</gene>
<accession>A0ACC1IAG4</accession>
<keyword evidence="2" id="KW-1185">Reference proteome</keyword>
<name>A0ACC1IAG4_9FUNG</name>
<dbReference type="EMBL" id="JANBPG010001147">
    <property type="protein sequence ID" value="KAJ1891493.1"/>
    <property type="molecule type" value="Genomic_DNA"/>
</dbReference>
<protein>
    <submittedName>
        <fullName evidence="1">Uncharacterized protein</fullName>
    </submittedName>
</protein>